<dbReference type="PANTHER" id="PTHR33121">
    <property type="entry name" value="CYCLIC DI-GMP PHOSPHODIESTERASE PDEF"/>
    <property type="match status" value="1"/>
</dbReference>
<feature type="transmembrane region" description="Helical" evidence="6">
    <location>
        <begin position="88"/>
        <end position="108"/>
    </location>
</feature>
<dbReference type="InterPro" id="IPR035919">
    <property type="entry name" value="EAL_sf"/>
</dbReference>
<organism evidence="8 10">
    <name type="scientific">Winslowiella iniecta</name>
    <dbReference type="NCBI Taxonomy" id="1560201"/>
    <lineage>
        <taxon>Bacteria</taxon>
        <taxon>Pseudomonadati</taxon>
        <taxon>Pseudomonadota</taxon>
        <taxon>Gammaproteobacteria</taxon>
        <taxon>Enterobacterales</taxon>
        <taxon>Erwiniaceae</taxon>
        <taxon>Winslowiella</taxon>
    </lineage>
</organism>
<dbReference type="OrthoDB" id="5900110at2"/>
<reference evidence="10 11" key="1">
    <citation type="journal article" date="2015" name="Int. J. Syst. Evol. Microbiol.">
        <title>Erwinia iniecta sp. nov., isolated from Russian wheat aphids (Diuraphis noxia).</title>
        <authorList>
            <person name="Campillo T."/>
            <person name="Luna E."/>
            <person name="Portier P."/>
            <person name="Fischer-Le Saux M."/>
            <person name="Lapitan N."/>
            <person name="Tisserat N.A."/>
            <person name="Leach J.E."/>
        </authorList>
    </citation>
    <scope>NUCLEOTIDE SEQUENCE [LARGE SCALE GENOMIC DNA]</scope>
    <source>
        <strain evidence="9 11">B120</strain>
        <strain evidence="8 10">B149</strain>
    </source>
</reference>
<dbReference type="SMART" id="SM00052">
    <property type="entry name" value="EAL"/>
    <property type="match status" value="1"/>
</dbReference>
<feature type="transmembrane region" description="Helical" evidence="6">
    <location>
        <begin position="295"/>
        <end position="317"/>
    </location>
</feature>
<evidence type="ECO:0000256" key="2">
    <source>
        <dbReference type="ARBA" id="ARBA00022475"/>
    </source>
</evidence>
<evidence type="ECO:0000313" key="9">
    <source>
        <dbReference type="EMBL" id="KOC92607.1"/>
    </source>
</evidence>
<feature type="transmembrane region" description="Helical" evidence="6">
    <location>
        <begin position="128"/>
        <end position="152"/>
    </location>
</feature>
<keyword evidence="4 6" id="KW-1133">Transmembrane helix</keyword>
<name>A0A0L7TB15_9GAMM</name>
<dbReference type="PATRIC" id="fig|1560201.3.peg.261"/>
<keyword evidence="5 6" id="KW-0472">Membrane</keyword>
<dbReference type="InterPro" id="IPR000160">
    <property type="entry name" value="GGDEF_dom"/>
</dbReference>
<protein>
    <submittedName>
        <fullName evidence="8">Membrane protein</fullName>
    </submittedName>
</protein>
<evidence type="ECO:0000313" key="10">
    <source>
        <dbReference type="Proteomes" id="UP000036851"/>
    </source>
</evidence>
<proteinExistence type="predicted"/>
<dbReference type="Proteomes" id="UP000037088">
    <property type="component" value="Unassembled WGS sequence"/>
</dbReference>
<evidence type="ECO:0000313" key="8">
    <source>
        <dbReference type="EMBL" id="KOC92406.1"/>
    </source>
</evidence>
<dbReference type="EMBL" id="JRXE01000002">
    <property type="protein sequence ID" value="KOC92607.1"/>
    <property type="molecule type" value="Genomic_DNA"/>
</dbReference>
<dbReference type="SUPFAM" id="SSF141868">
    <property type="entry name" value="EAL domain-like"/>
    <property type="match status" value="1"/>
</dbReference>
<dbReference type="Proteomes" id="UP000036851">
    <property type="component" value="Unassembled WGS sequence"/>
</dbReference>
<evidence type="ECO:0000256" key="1">
    <source>
        <dbReference type="ARBA" id="ARBA00004651"/>
    </source>
</evidence>
<dbReference type="PANTHER" id="PTHR33121:SF64">
    <property type="entry name" value="CYCLIC DI-GMP PHOSPHODIESTERASE PDEF"/>
    <property type="match status" value="1"/>
</dbReference>
<comment type="subcellular location">
    <subcellularLocation>
        <location evidence="1">Cell membrane</location>
        <topology evidence="1">Multi-pass membrane protein</topology>
    </subcellularLocation>
</comment>
<dbReference type="InterPro" id="IPR001633">
    <property type="entry name" value="EAL_dom"/>
</dbReference>
<feature type="transmembrane region" description="Helical" evidence="6">
    <location>
        <begin position="47"/>
        <end position="76"/>
    </location>
</feature>
<keyword evidence="11" id="KW-1185">Reference proteome</keyword>
<feature type="transmembrane region" description="Helical" evidence="6">
    <location>
        <begin position="219"/>
        <end position="238"/>
    </location>
</feature>
<evidence type="ECO:0000256" key="3">
    <source>
        <dbReference type="ARBA" id="ARBA00022692"/>
    </source>
</evidence>
<evidence type="ECO:0000259" key="7">
    <source>
        <dbReference type="PROSITE" id="PS50883"/>
    </source>
</evidence>
<feature type="transmembrane region" description="Helical" evidence="6">
    <location>
        <begin position="172"/>
        <end position="190"/>
    </location>
</feature>
<dbReference type="Pfam" id="PF05231">
    <property type="entry name" value="MASE1"/>
    <property type="match status" value="1"/>
</dbReference>
<dbReference type="EMBL" id="JRXF01000020">
    <property type="protein sequence ID" value="KOC92406.1"/>
    <property type="molecule type" value="Genomic_DNA"/>
</dbReference>
<dbReference type="Pfam" id="PF00563">
    <property type="entry name" value="EAL"/>
    <property type="match status" value="1"/>
</dbReference>
<comment type="caution">
    <text evidence="8">The sequence shown here is derived from an EMBL/GenBank/DDBJ whole genome shotgun (WGS) entry which is preliminary data.</text>
</comment>
<evidence type="ECO:0000256" key="6">
    <source>
        <dbReference type="SAM" id="Phobius"/>
    </source>
</evidence>
<keyword evidence="3 6" id="KW-0812">Transmembrane</keyword>
<accession>A0A0L7TB15</accession>
<keyword evidence="2" id="KW-1003">Cell membrane</keyword>
<dbReference type="InterPro" id="IPR043128">
    <property type="entry name" value="Rev_trsase/Diguanyl_cyclase"/>
</dbReference>
<dbReference type="SMART" id="SM00267">
    <property type="entry name" value="GGDEF"/>
    <property type="match status" value="1"/>
</dbReference>
<dbReference type="PROSITE" id="PS50883">
    <property type="entry name" value="EAL"/>
    <property type="match status" value="1"/>
</dbReference>
<evidence type="ECO:0000256" key="4">
    <source>
        <dbReference type="ARBA" id="ARBA00022989"/>
    </source>
</evidence>
<dbReference type="GO" id="GO:0005886">
    <property type="term" value="C:plasma membrane"/>
    <property type="evidence" value="ECO:0007669"/>
    <property type="project" value="UniProtKB-SubCell"/>
</dbReference>
<dbReference type="InterPro" id="IPR007895">
    <property type="entry name" value="MASE1"/>
</dbReference>
<evidence type="ECO:0000313" key="11">
    <source>
        <dbReference type="Proteomes" id="UP000037088"/>
    </source>
</evidence>
<gene>
    <name evidence="9" type="ORF">NG42_01235</name>
    <name evidence="8" type="ORF">NG43_13740</name>
</gene>
<dbReference type="AlphaFoldDB" id="A0A0L7TB15"/>
<dbReference type="CDD" id="cd01948">
    <property type="entry name" value="EAL"/>
    <property type="match status" value="1"/>
</dbReference>
<feature type="domain" description="EAL" evidence="7">
    <location>
        <begin position="494"/>
        <end position="745"/>
    </location>
</feature>
<dbReference type="STRING" id="1560201.NG42_01235"/>
<sequence length="747" mass="85313">MMHMRKKFSYKKFSTCWWGLPLILPLILMPLSSHFSARLQLPDGDVYLIYLPLAMMVAMLMVFDWAALPGVGIALLCRYILYISPAQALIATTIFLVGMSISWTGYRMHARSRWSAGFGEFSMMPVRLFWLGFFLPTLMLILLQTVVTLGVLPEASGIFSQDPFTIRTLINYQSLLLSCVSLMQVYYWLIRMIKNPRFATLLWGRLKRQIADEVTGRELVCWAALMAMILAILTHFRLDRENLLTSDYTLTLLLPLMLWAAMRFGYLMTSLSWSLILVALYQFREQFVDMQTQLLHLAIISSNLLVFTLTIFLMAAIGNRQRRIIIKYRRAALTDPVIGLPNLRALDADLATRAQSTLCFLRIPELDLLSRTYGLQLRIQYKRCLAGHLRPLLRPEEDVYQLPGFDLALRLESATHLIRIDEIATRLKNYRLTWDGLPLQPSVGLSYCTVRPPVSHLHELLGELSAMAEVSLNSGLPENLQQGGVPVQRKVKDKLAMLHEVQHALDENKFVLLAQRIQGLRGDDYHEILLRMVDSHGDQLKPEVFLPVVHEFGMSWEIDRWVLDQTLHFIDQHRESLPAARLSVNLFASTLCRPHLAREIDVMLKTYNVEPWQLIVEVEESHMLSDFSWGNRSINQLRYLGCRVAIDDFGTGYASYTRLKEVQADMLKIDGSFVRNILTSSLDYHIIESICCVARLKRMKVVAEFVESDDIAAALKKLGVDYLQGYAISMPQPLSSLPPAANNKISS</sequence>
<dbReference type="GO" id="GO:0071111">
    <property type="term" value="F:cyclic-guanylate-specific phosphodiesterase activity"/>
    <property type="evidence" value="ECO:0007669"/>
    <property type="project" value="InterPro"/>
</dbReference>
<dbReference type="InterPro" id="IPR050706">
    <property type="entry name" value="Cyclic-di-GMP_PDE-like"/>
</dbReference>
<evidence type="ECO:0000256" key="5">
    <source>
        <dbReference type="ARBA" id="ARBA00023136"/>
    </source>
</evidence>
<dbReference type="Gene3D" id="3.30.70.270">
    <property type="match status" value="1"/>
</dbReference>
<feature type="transmembrane region" description="Helical" evidence="6">
    <location>
        <begin position="250"/>
        <end position="283"/>
    </location>
</feature>
<dbReference type="Gene3D" id="3.20.20.450">
    <property type="entry name" value="EAL domain"/>
    <property type="match status" value="1"/>
</dbReference>